<dbReference type="EMBL" id="JAVLET010000005">
    <property type="protein sequence ID" value="KAL0469703.1"/>
    <property type="molecule type" value="Genomic_DNA"/>
</dbReference>
<evidence type="ECO:0000313" key="3">
    <source>
        <dbReference type="Proteomes" id="UP001451303"/>
    </source>
</evidence>
<comment type="caution">
    <text evidence="2">The sequence shown here is derived from an EMBL/GenBank/DDBJ whole genome shotgun (WGS) entry which is preliminary data.</text>
</comment>
<accession>A0ABR3DAK0</accession>
<reference evidence="2 3" key="1">
    <citation type="submission" date="2023-09" db="EMBL/GenBank/DDBJ databases">
        <title>Multi-omics analysis of a traditional fermented food reveals byproduct-associated fungal strains for waste-to-food upcycling.</title>
        <authorList>
            <consortium name="Lawrence Berkeley National Laboratory"/>
            <person name="Rekdal V.M."/>
            <person name="Villalobos-Escobedo J.M."/>
            <person name="Rodriguez-Valeron N."/>
            <person name="Garcia M.O."/>
            <person name="Vasquez D.P."/>
            <person name="Damayanti I."/>
            <person name="Sorensen P.M."/>
            <person name="Baidoo E.E."/>
            <person name="De Carvalho A.C."/>
            <person name="Riley R."/>
            <person name="Lipzen A."/>
            <person name="He G."/>
            <person name="Yan M."/>
            <person name="Haridas S."/>
            <person name="Daum C."/>
            <person name="Yoshinaga Y."/>
            <person name="Ng V."/>
            <person name="Grigoriev I.V."/>
            <person name="Munk R."/>
            <person name="Nuraida L."/>
            <person name="Wijaya C.H."/>
            <person name="Morales P.-C."/>
            <person name="Keasling J.D."/>
        </authorList>
    </citation>
    <scope>NUCLEOTIDE SEQUENCE [LARGE SCALE GENOMIC DNA]</scope>
    <source>
        <strain evidence="2 3">FGSC 2613</strain>
    </source>
</reference>
<protein>
    <submittedName>
        <fullName evidence="2">Uncharacterized protein</fullName>
    </submittedName>
</protein>
<proteinExistence type="predicted"/>
<evidence type="ECO:0000313" key="2">
    <source>
        <dbReference type="EMBL" id="KAL0469703.1"/>
    </source>
</evidence>
<dbReference type="Proteomes" id="UP001451303">
    <property type="component" value="Unassembled WGS sequence"/>
</dbReference>
<organism evidence="2 3">
    <name type="scientific">Neurospora intermedia</name>
    <dbReference type="NCBI Taxonomy" id="5142"/>
    <lineage>
        <taxon>Eukaryota</taxon>
        <taxon>Fungi</taxon>
        <taxon>Dikarya</taxon>
        <taxon>Ascomycota</taxon>
        <taxon>Pezizomycotina</taxon>
        <taxon>Sordariomycetes</taxon>
        <taxon>Sordariomycetidae</taxon>
        <taxon>Sordariales</taxon>
        <taxon>Sordariaceae</taxon>
        <taxon>Neurospora</taxon>
    </lineage>
</organism>
<name>A0ABR3DAK0_NEUIN</name>
<feature type="region of interest" description="Disordered" evidence="1">
    <location>
        <begin position="1"/>
        <end position="33"/>
    </location>
</feature>
<sequence length="77" mass="8499">MDKQSVQGVPKSAACPVEKAAPANNEPKAGNSRRAVEVFCDQVLSTTREMNDALDIISETLRLLMQEVQELQEKKDP</sequence>
<keyword evidence="3" id="KW-1185">Reference proteome</keyword>
<evidence type="ECO:0000256" key="1">
    <source>
        <dbReference type="SAM" id="MobiDB-lite"/>
    </source>
</evidence>
<gene>
    <name evidence="2" type="ORF">QR685DRAFT_527299</name>
</gene>